<dbReference type="EMBL" id="CP029487">
    <property type="protein sequence ID" value="QCT70756.1"/>
    <property type="molecule type" value="Genomic_DNA"/>
</dbReference>
<dbReference type="SUPFAM" id="SSF51161">
    <property type="entry name" value="Trimeric LpxA-like enzymes"/>
    <property type="match status" value="1"/>
</dbReference>
<reference evidence="7 8" key="1">
    <citation type="submission" date="2018-05" db="EMBL/GenBank/DDBJ databases">
        <title>Genome comparison of Eubacterium sp.</title>
        <authorList>
            <person name="Feng Y."/>
            <person name="Sanchez-Andrea I."/>
            <person name="Stams A.J.M."/>
            <person name="De Vos W.M."/>
        </authorList>
    </citation>
    <scope>NUCLEOTIDE SEQUENCE [LARGE SCALE GENOMIC DNA]</scope>
    <source>
        <strain evidence="7 8">YI</strain>
    </source>
</reference>
<dbReference type="KEGG" id="emt:CPZ25_005225"/>
<evidence type="ECO:0000256" key="5">
    <source>
        <dbReference type="RuleBase" id="RU367021"/>
    </source>
</evidence>
<dbReference type="EC" id="2.3.1.-" evidence="5"/>
<protein>
    <recommendedName>
        <fullName evidence="5">Acetyltransferase</fullName>
        <ecNumber evidence="5">2.3.1.-</ecNumber>
    </recommendedName>
</protein>
<dbReference type="InterPro" id="IPR001451">
    <property type="entry name" value="Hexapep"/>
</dbReference>
<dbReference type="GO" id="GO:0008870">
    <property type="term" value="F:galactoside O-acetyltransferase activity"/>
    <property type="evidence" value="ECO:0007669"/>
    <property type="project" value="TreeGrafter"/>
</dbReference>
<keyword evidence="4 5" id="KW-0012">Acyltransferase</keyword>
<evidence type="ECO:0000259" key="6">
    <source>
        <dbReference type="SMART" id="SM01266"/>
    </source>
</evidence>
<keyword evidence="3" id="KW-0677">Repeat</keyword>
<dbReference type="PANTHER" id="PTHR43017">
    <property type="entry name" value="GALACTOSIDE O-ACETYLTRANSFERASE"/>
    <property type="match status" value="1"/>
</dbReference>
<dbReference type="InterPro" id="IPR011004">
    <property type="entry name" value="Trimer_LpxA-like_sf"/>
</dbReference>
<feature type="domain" description="Maltose/galactoside acetyltransferase" evidence="6">
    <location>
        <begin position="5"/>
        <end position="59"/>
    </location>
</feature>
<sequence>MMTEKEKMLARQLYCAEDEELSFERMRAHELCRQFNLTTEYELPHRHMIIGQLFGRLGKNFTVEPSFKCDYGYNITAGDNLYINFDAIFLDVCPITIGDNCFMAPRVCIFTAWHPLVSHERNTLQEGGSPVTIGDNVWIGGNATINPGVTIGSNAVIGSGSVVTKDIPDNVVAAGNPARVLREITDADRMMAER</sequence>
<dbReference type="Gene3D" id="2.160.10.10">
    <property type="entry name" value="Hexapeptide repeat proteins"/>
    <property type="match status" value="1"/>
</dbReference>
<evidence type="ECO:0000256" key="3">
    <source>
        <dbReference type="ARBA" id="ARBA00022737"/>
    </source>
</evidence>
<name>A0A4V1GLS0_EUBML</name>
<dbReference type="InterPro" id="IPR039369">
    <property type="entry name" value="LacA-like"/>
</dbReference>
<dbReference type="PROSITE" id="PS00101">
    <property type="entry name" value="HEXAPEP_TRANSFERASES"/>
    <property type="match status" value="1"/>
</dbReference>
<comment type="similarity">
    <text evidence="1 5">Belongs to the transferase hexapeptide repeat family.</text>
</comment>
<dbReference type="Pfam" id="PF00132">
    <property type="entry name" value="Hexapep"/>
    <property type="match status" value="1"/>
</dbReference>
<accession>A0A4V1GLS0</accession>
<evidence type="ECO:0000256" key="1">
    <source>
        <dbReference type="ARBA" id="ARBA00007274"/>
    </source>
</evidence>
<gene>
    <name evidence="7" type="ORF">CPZ25_005225</name>
</gene>
<keyword evidence="2 5" id="KW-0808">Transferase</keyword>
<dbReference type="CDD" id="cd03357">
    <property type="entry name" value="LbH_MAT_GAT"/>
    <property type="match status" value="1"/>
</dbReference>
<dbReference type="AlphaFoldDB" id="A0A4V1GLS0"/>
<keyword evidence="8" id="KW-1185">Reference proteome</keyword>
<dbReference type="InterPro" id="IPR024688">
    <property type="entry name" value="Mac_dom"/>
</dbReference>
<organism evidence="7 8">
    <name type="scientific">Eubacterium maltosivorans</name>
    <dbReference type="NCBI Taxonomy" id="2041044"/>
    <lineage>
        <taxon>Bacteria</taxon>
        <taxon>Bacillati</taxon>
        <taxon>Bacillota</taxon>
        <taxon>Clostridia</taxon>
        <taxon>Eubacteriales</taxon>
        <taxon>Eubacteriaceae</taxon>
        <taxon>Eubacterium</taxon>
    </lineage>
</organism>
<evidence type="ECO:0000313" key="7">
    <source>
        <dbReference type="EMBL" id="QCT70756.1"/>
    </source>
</evidence>
<dbReference type="Pfam" id="PF12464">
    <property type="entry name" value="Mac"/>
    <property type="match status" value="1"/>
</dbReference>
<dbReference type="InterPro" id="IPR018357">
    <property type="entry name" value="Hexapep_transf_CS"/>
</dbReference>
<evidence type="ECO:0000256" key="2">
    <source>
        <dbReference type="ARBA" id="ARBA00022679"/>
    </source>
</evidence>
<dbReference type="PANTHER" id="PTHR43017:SF1">
    <property type="entry name" value="ACETYLTRANSFERASE YJL218W-RELATED"/>
    <property type="match status" value="1"/>
</dbReference>
<proteinExistence type="inferred from homology"/>
<dbReference type="Proteomes" id="UP000218387">
    <property type="component" value="Chromosome"/>
</dbReference>
<dbReference type="SMART" id="SM01266">
    <property type="entry name" value="Mac"/>
    <property type="match status" value="1"/>
</dbReference>
<evidence type="ECO:0000256" key="4">
    <source>
        <dbReference type="ARBA" id="ARBA00023315"/>
    </source>
</evidence>
<dbReference type="FunFam" id="2.160.10.10:FF:000008">
    <property type="entry name" value="Maltose O-acetyltransferase"/>
    <property type="match status" value="1"/>
</dbReference>
<evidence type="ECO:0000313" key="8">
    <source>
        <dbReference type="Proteomes" id="UP000218387"/>
    </source>
</evidence>